<sequence>MPQTTKAQTQSDLLYTAEALLTAAIVLEDDLETEEIALFEDQEAFDADLVADDISEILELYALDWIAIAAAMSGDGSRGAYDQIIKSKDFFSVCLQAPDREFRHMFRSSLTPGIQDWQGDV</sequence>
<name>A0AAD7INB0_9AGAR</name>
<reference evidence="1" key="1">
    <citation type="submission" date="2023-03" db="EMBL/GenBank/DDBJ databases">
        <title>Massive genome expansion in bonnet fungi (Mycena s.s.) driven by repeated elements and novel gene families across ecological guilds.</title>
        <authorList>
            <consortium name="Lawrence Berkeley National Laboratory"/>
            <person name="Harder C.B."/>
            <person name="Miyauchi S."/>
            <person name="Viragh M."/>
            <person name="Kuo A."/>
            <person name="Thoen E."/>
            <person name="Andreopoulos B."/>
            <person name="Lu D."/>
            <person name="Skrede I."/>
            <person name="Drula E."/>
            <person name="Henrissat B."/>
            <person name="Morin E."/>
            <person name="Kohler A."/>
            <person name="Barry K."/>
            <person name="LaButti K."/>
            <person name="Morin E."/>
            <person name="Salamov A."/>
            <person name="Lipzen A."/>
            <person name="Mereny Z."/>
            <person name="Hegedus B."/>
            <person name="Baldrian P."/>
            <person name="Stursova M."/>
            <person name="Weitz H."/>
            <person name="Taylor A."/>
            <person name="Grigoriev I.V."/>
            <person name="Nagy L.G."/>
            <person name="Martin F."/>
            <person name="Kauserud H."/>
        </authorList>
    </citation>
    <scope>NUCLEOTIDE SEQUENCE</scope>
    <source>
        <strain evidence="1">CBHHK182m</strain>
    </source>
</reference>
<organism evidence="1 2">
    <name type="scientific">Mycena metata</name>
    <dbReference type="NCBI Taxonomy" id="1033252"/>
    <lineage>
        <taxon>Eukaryota</taxon>
        <taxon>Fungi</taxon>
        <taxon>Dikarya</taxon>
        <taxon>Basidiomycota</taxon>
        <taxon>Agaricomycotina</taxon>
        <taxon>Agaricomycetes</taxon>
        <taxon>Agaricomycetidae</taxon>
        <taxon>Agaricales</taxon>
        <taxon>Marasmiineae</taxon>
        <taxon>Mycenaceae</taxon>
        <taxon>Mycena</taxon>
    </lineage>
</organism>
<evidence type="ECO:0000313" key="2">
    <source>
        <dbReference type="Proteomes" id="UP001215598"/>
    </source>
</evidence>
<protein>
    <submittedName>
        <fullName evidence="1">Uncharacterized protein</fullName>
    </submittedName>
</protein>
<evidence type="ECO:0000313" key="1">
    <source>
        <dbReference type="EMBL" id="KAJ7746036.1"/>
    </source>
</evidence>
<dbReference type="Proteomes" id="UP001215598">
    <property type="component" value="Unassembled WGS sequence"/>
</dbReference>
<keyword evidence="2" id="KW-1185">Reference proteome</keyword>
<dbReference type="AlphaFoldDB" id="A0AAD7INB0"/>
<gene>
    <name evidence="1" type="ORF">B0H16DRAFT_1462622</name>
</gene>
<comment type="caution">
    <text evidence="1">The sequence shown here is derived from an EMBL/GenBank/DDBJ whole genome shotgun (WGS) entry which is preliminary data.</text>
</comment>
<proteinExistence type="predicted"/>
<accession>A0AAD7INB0</accession>
<dbReference type="EMBL" id="JARKIB010000081">
    <property type="protein sequence ID" value="KAJ7746036.1"/>
    <property type="molecule type" value="Genomic_DNA"/>
</dbReference>